<dbReference type="OrthoDB" id="5964776at2759"/>
<dbReference type="AlphaFoldDB" id="E0VU81"/>
<dbReference type="EnsemblMetazoa" id="PHUM447480-RA">
    <property type="protein sequence ID" value="PHUM447480-PA"/>
    <property type="gene ID" value="PHUM447480"/>
</dbReference>
<evidence type="ECO:0000313" key="2">
    <source>
        <dbReference type="EMBL" id="EEB16937.1"/>
    </source>
</evidence>
<dbReference type="GeneID" id="8231213"/>
<feature type="transmembrane region" description="Helical" evidence="1">
    <location>
        <begin position="52"/>
        <end position="72"/>
    </location>
</feature>
<reference evidence="2" key="1">
    <citation type="submission" date="2007-04" db="EMBL/GenBank/DDBJ databases">
        <title>Annotation of Pediculus humanus corporis strain USDA.</title>
        <authorList>
            <person name="Kirkness E."/>
            <person name="Hannick L."/>
            <person name="Hass B."/>
            <person name="Bruggner R."/>
            <person name="Lawson D."/>
            <person name="Bidwell S."/>
            <person name="Joardar V."/>
            <person name="Caler E."/>
            <person name="Walenz B."/>
            <person name="Inman J."/>
            <person name="Schobel S."/>
            <person name="Galinsky K."/>
            <person name="Amedeo P."/>
            <person name="Strausberg R."/>
        </authorList>
    </citation>
    <scope>NUCLEOTIDE SEQUENCE</scope>
    <source>
        <strain evidence="2">USDA</strain>
    </source>
</reference>
<reference evidence="2" key="2">
    <citation type="submission" date="2007-04" db="EMBL/GenBank/DDBJ databases">
        <title>The genome of the human body louse.</title>
        <authorList>
            <consortium name="The Human Body Louse Genome Consortium"/>
            <person name="Kirkness E."/>
            <person name="Walenz B."/>
            <person name="Hass B."/>
            <person name="Bruggner R."/>
            <person name="Strausberg R."/>
        </authorList>
    </citation>
    <scope>NUCLEOTIDE SEQUENCE</scope>
    <source>
        <strain evidence="2">USDA</strain>
    </source>
</reference>
<reference evidence="3" key="3">
    <citation type="submission" date="2020-05" db="UniProtKB">
        <authorList>
            <consortium name="EnsemblMetazoa"/>
        </authorList>
    </citation>
    <scope>IDENTIFICATION</scope>
    <source>
        <strain evidence="3">USDA</strain>
    </source>
</reference>
<keyword evidence="1" id="KW-0472">Membrane</keyword>
<dbReference type="InParanoid" id="E0VU81"/>
<proteinExistence type="predicted"/>
<protein>
    <submittedName>
        <fullName evidence="2 3">Uncharacterized protein</fullName>
    </submittedName>
</protein>
<keyword evidence="4" id="KW-1185">Reference proteome</keyword>
<accession>E0VU81</accession>
<gene>
    <name evidence="3" type="primary">8231213</name>
    <name evidence="2" type="ORF">Phum_PHUM447480</name>
</gene>
<dbReference type="EMBL" id="DS235781">
    <property type="protein sequence ID" value="EEB16937.1"/>
    <property type="molecule type" value="Genomic_DNA"/>
</dbReference>
<dbReference type="RefSeq" id="XP_002429675.1">
    <property type="nucleotide sequence ID" value="XM_002429630.1"/>
</dbReference>
<dbReference type="EMBL" id="AAZO01005461">
    <property type="status" value="NOT_ANNOTATED_CDS"/>
    <property type="molecule type" value="Genomic_DNA"/>
</dbReference>
<dbReference type="Proteomes" id="UP000009046">
    <property type="component" value="Unassembled WGS sequence"/>
</dbReference>
<keyword evidence="1" id="KW-1133">Transmembrane helix</keyword>
<keyword evidence="1" id="KW-0812">Transmembrane</keyword>
<organism>
    <name type="scientific">Pediculus humanus subsp. corporis</name>
    <name type="common">Body louse</name>
    <dbReference type="NCBI Taxonomy" id="121224"/>
    <lineage>
        <taxon>Eukaryota</taxon>
        <taxon>Metazoa</taxon>
        <taxon>Ecdysozoa</taxon>
        <taxon>Arthropoda</taxon>
        <taxon>Hexapoda</taxon>
        <taxon>Insecta</taxon>
        <taxon>Pterygota</taxon>
        <taxon>Neoptera</taxon>
        <taxon>Paraneoptera</taxon>
        <taxon>Psocodea</taxon>
        <taxon>Troctomorpha</taxon>
        <taxon>Phthiraptera</taxon>
        <taxon>Anoplura</taxon>
        <taxon>Pediculidae</taxon>
        <taxon>Pediculus</taxon>
    </lineage>
</organism>
<dbReference type="VEuPathDB" id="VectorBase:PHUM447480"/>
<evidence type="ECO:0000256" key="1">
    <source>
        <dbReference type="SAM" id="Phobius"/>
    </source>
</evidence>
<evidence type="ECO:0000313" key="3">
    <source>
        <dbReference type="EnsemblMetazoa" id="PHUM447480-PA"/>
    </source>
</evidence>
<name>E0VU81_PEDHC</name>
<dbReference type="CTD" id="8231213"/>
<dbReference type="KEGG" id="phu:Phum_PHUM447480"/>
<sequence>MFNDSFKSEKYYWNDTGILEQIKINVKDLENCTGEENVTFEKEYNDYIFDSLGIRILFIVLYSIVFCGCVFGI</sequence>
<dbReference type="HOGENOM" id="CLU_2707757_0_0_1"/>
<evidence type="ECO:0000313" key="4">
    <source>
        <dbReference type="Proteomes" id="UP000009046"/>
    </source>
</evidence>